<dbReference type="SMART" id="SM01005">
    <property type="entry name" value="Ala_racemase_C"/>
    <property type="match status" value="1"/>
</dbReference>
<dbReference type="Proteomes" id="UP000361468">
    <property type="component" value="Unassembled WGS sequence"/>
</dbReference>
<dbReference type="Gene3D" id="3.20.20.10">
    <property type="entry name" value="Alanine racemase"/>
    <property type="match status" value="1"/>
</dbReference>
<feature type="binding site" evidence="5 7">
    <location>
        <position position="320"/>
    </location>
    <ligand>
        <name>substrate</name>
    </ligand>
</feature>
<dbReference type="AlphaFoldDB" id="A0A378YBU1"/>
<dbReference type="UniPathway" id="UPA00042">
    <property type="reaction ID" value="UER00497"/>
</dbReference>
<proteinExistence type="inferred from homology"/>
<evidence type="ECO:0000256" key="4">
    <source>
        <dbReference type="ARBA" id="ARBA00023235"/>
    </source>
</evidence>
<keyword evidence="3 5" id="KW-0663">Pyridoxal phosphate</keyword>
<keyword evidence="4 5" id="KW-0413">Isomerase</keyword>
<name>A0A378YBU1_9BURK</name>
<evidence type="ECO:0000256" key="2">
    <source>
        <dbReference type="ARBA" id="ARBA00001933"/>
    </source>
</evidence>
<organism evidence="9 11">
    <name type="scientific">Pandoraea pnomenusa</name>
    <dbReference type="NCBI Taxonomy" id="93220"/>
    <lineage>
        <taxon>Bacteria</taxon>
        <taxon>Pseudomonadati</taxon>
        <taxon>Pseudomonadota</taxon>
        <taxon>Betaproteobacteria</taxon>
        <taxon>Burkholderiales</taxon>
        <taxon>Burkholderiaceae</taxon>
        <taxon>Pandoraea</taxon>
    </lineage>
</organism>
<dbReference type="EC" id="5.1.1.1" evidence="5"/>
<comment type="similarity">
    <text evidence="5">Belongs to the alanine racemase family.</text>
</comment>
<keyword evidence="12" id="KW-1185">Reference proteome</keyword>
<dbReference type="InterPro" id="IPR000821">
    <property type="entry name" value="Ala_racemase"/>
</dbReference>
<comment type="pathway">
    <text evidence="5">Amino-acid biosynthesis; D-alanine biosynthesis; D-alanine from L-alanine: step 1/1.</text>
</comment>
<dbReference type="GO" id="GO:0030632">
    <property type="term" value="P:D-alanine biosynthetic process"/>
    <property type="evidence" value="ECO:0007669"/>
    <property type="project" value="UniProtKB-UniRule"/>
</dbReference>
<dbReference type="STRING" id="93220.A6P55_21825"/>
<dbReference type="SUPFAM" id="SSF50621">
    <property type="entry name" value="Alanine racemase C-terminal domain-like"/>
    <property type="match status" value="1"/>
</dbReference>
<comment type="cofactor">
    <cofactor evidence="2 5 6">
        <name>pyridoxal 5'-phosphate</name>
        <dbReference type="ChEBI" id="CHEBI:597326"/>
    </cofactor>
</comment>
<feature type="binding site" evidence="5 7">
    <location>
        <position position="149"/>
    </location>
    <ligand>
        <name>substrate</name>
    </ligand>
</feature>
<evidence type="ECO:0000256" key="7">
    <source>
        <dbReference type="PIRSR" id="PIRSR600821-52"/>
    </source>
</evidence>
<gene>
    <name evidence="9" type="primary">dadX</name>
    <name evidence="9" type="ORF">NCTC13160_00181</name>
    <name evidence="10" type="ORF">PPN31119_03783</name>
</gene>
<dbReference type="InterPro" id="IPR020622">
    <property type="entry name" value="Ala_racemase_pyridoxalP-BS"/>
</dbReference>
<dbReference type="GO" id="GO:0005829">
    <property type="term" value="C:cytosol"/>
    <property type="evidence" value="ECO:0007669"/>
    <property type="project" value="TreeGrafter"/>
</dbReference>
<dbReference type="PRINTS" id="PR00992">
    <property type="entry name" value="ALARACEMASE"/>
</dbReference>
<dbReference type="EMBL" id="CABPSO010000014">
    <property type="protein sequence ID" value="VVE70992.1"/>
    <property type="molecule type" value="Genomic_DNA"/>
</dbReference>
<feature type="modified residue" description="N6-(pyridoxal phosphate)lysine" evidence="5 6">
    <location>
        <position position="54"/>
    </location>
</feature>
<evidence type="ECO:0000259" key="8">
    <source>
        <dbReference type="SMART" id="SM01005"/>
    </source>
</evidence>
<dbReference type="Gene3D" id="2.40.37.10">
    <property type="entry name" value="Lyase, Ornithine Decarboxylase, Chain A, domain 1"/>
    <property type="match status" value="1"/>
</dbReference>
<dbReference type="SUPFAM" id="SSF51419">
    <property type="entry name" value="PLP-binding barrel"/>
    <property type="match status" value="1"/>
</dbReference>
<dbReference type="PANTHER" id="PTHR30511">
    <property type="entry name" value="ALANINE RACEMASE"/>
    <property type="match status" value="1"/>
</dbReference>
<dbReference type="HAMAP" id="MF_01201">
    <property type="entry name" value="Ala_racemase"/>
    <property type="match status" value="1"/>
</dbReference>
<dbReference type="FunFam" id="3.20.20.10:FF:000002">
    <property type="entry name" value="Alanine racemase"/>
    <property type="match status" value="1"/>
</dbReference>
<dbReference type="EMBL" id="UGSG01000001">
    <property type="protein sequence ID" value="SUA74173.1"/>
    <property type="molecule type" value="Genomic_DNA"/>
</dbReference>
<dbReference type="InterPro" id="IPR001608">
    <property type="entry name" value="Ala_racemase_N"/>
</dbReference>
<dbReference type="Pfam" id="PF00842">
    <property type="entry name" value="Ala_racemase_C"/>
    <property type="match status" value="1"/>
</dbReference>
<reference evidence="10 12" key="2">
    <citation type="submission" date="2019-08" db="EMBL/GenBank/DDBJ databases">
        <authorList>
            <person name="Peeters C."/>
        </authorList>
    </citation>
    <scope>NUCLEOTIDE SEQUENCE [LARGE SCALE GENOMIC DNA]</scope>
    <source>
        <strain evidence="10 12">LMG 31119</strain>
    </source>
</reference>
<evidence type="ECO:0000256" key="5">
    <source>
        <dbReference type="HAMAP-Rule" id="MF_01201"/>
    </source>
</evidence>
<dbReference type="Proteomes" id="UP000254573">
    <property type="component" value="Unassembled WGS sequence"/>
</dbReference>
<evidence type="ECO:0000313" key="9">
    <source>
        <dbReference type="EMBL" id="SUA74173.1"/>
    </source>
</evidence>
<accession>A0A378YBU1</accession>
<dbReference type="InterPro" id="IPR009006">
    <property type="entry name" value="Ala_racemase/Decarboxylase_C"/>
</dbReference>
<comment type="catalytic activity">
    <reaction evidence="1 5">
        <text>L-alanine = D-alanine</text>
        <dbReference type="Rhea" id="RHEA:20249"/>
        <dbReference type="ChEBI" id="CHEBI:57416"/>
        <dbReference type="ChEBI" id="CHEBI:57972"/>
        <dbReference type="EC" id="5.1.1.1"/>
    </reaction>
</comment>
<dbReference type="NCBIfam" id="TIGR00492">
    <property type="entry name" value="alr"/>
    <property type="match status" value="1"/>
</dbReference>
<evidence type="ECO:0000313" key="10">
    <source>
        <dbReference type="EMBL" id="VVE70992.1"/>
    </source>
</evidence>
<protein>
    <recommendedName>
        <fullName evidence="5">Alanine racemase</fullName>
        <ecNumber evidence="5">5.1.1.1</ecNumber>
    </recommendedName>
</protein>
<dbReference type="InterPro" id="IPR011079">
    <property type="entry name" value="Ala_racemase_C"/>
</dbReference>
<dbReference type="GO" id="GO:0030170">
    <property type="term" value="F:pyridoxal phosphate binding"/>
    <property type="evidence" value="ECO:0007669"/>
    <property type="project" value="UniProtKB-UniRule"/>
</dbReference>
<dbReference type="Pfam" id="PF01168">
    <property type="entry name" value="Ala_racemase_N"/>
    <property type="match status" value="1"/>
</dbReference>
<evidence type="ECO:0000313" key="11">
    <source>
        <dbReference type="Proteomes" id="UP000254573"/>
    </source>
</evidence>
<evidence type="ECO:0000256" key="6">
    <source>
        <dbReference type="PIRSR" id="PIRSR600821-50"/>
    </source>
</evidence>
<evidence type="ECO:0000313" key="12">
    <source>
        <dbReference type="Proteomes" id="UP000361468"/>
    </source>
</evidence>
<sequence length="375" mass="40215">MRYAVGLSRQASPPIPFPPMPRPIKVSIHTAALAHNLDVARRHAPHAKVWAVVKANAYGHGIENAYPGLRDADGFGLLDLDEAVRLRELGWAGPILLLEGFFKPEDLAVVDKYGLTTTVHCDEQLRMLETTRLTKPLNVQLKMNSGMNRLGFAPERFRAAWERARAIPGVSQIVLMTHFSDADGPRGIAYQMEAFERGACDVPGERSLANSAATLFHPGTHGAWVRPGIMLYGSSPKGVDVPAAELDLQPTMTLEAELIGTQEVPAGGSVGYGSLFRADAPMRVGTVACGYADGYPRVAPTGTPVLVDGVRTRTVGRVSMDMLAVDLTPVPQARVGTPVTLWGRGLSIDEVAASAGTLGYELMCAVARRVPVHAN</sequence>
<evidence type="ECO:0000256" key="1">
    <source>
        <dbReference type="ARBA" id="ARBA00000316"/>
    </source>
</evidence>
<dbReference type="PANTHER" id="PTHR30511:SF0">
    <property type="entry name" value="ALANINE RACEMASE, CATABOLIC-RELATED"/>
    <property type="match status" value="1"/>
</dbReference>
<feature type="active site" description="Proton acceptor; specific for D-alanine" evidence="5">
    <location>
        <position position="54"/>
    </location>
</feature>
<reference evidence="9 11" key="1">
    <citation type="submission" date="2018-06" db="EMBL/GenBank/DDBJ databases">
        <authorList>
            <consortium name="Pathogen Informatics"/>
            <person name="Doyle S."/>
        </authorList>
    </citation>
    <scope>NUCLEOTIDE SEQUENCE [LARGE SCALE GENOMIC DNA]</scope>
    <source>
        <strain evidence="9 11">NCTC13160</strain>
    </source>
</reference>
<dbReference type="GO" id="GO:0008784">
    <property type="term" value="F:alanine racemase activity"/>
    <property type="evidence" value="ECO:0007669"/>
    <property type="project" value="UniProtKB-UniRule"/>
</dbReference>
<evidence type="ECO:0000256" key="3">
    <source>
        <dbReference type="ARBA" id="ARBA00022898"/>
    </source>
</evidence>
<dbReference type="CDD" id="cd06827">
    <property type="entry name" value="PLPDE_III_AR_proteobact"/>
    <property type="match status" value="1"/>
</dbReference>
<feature type="active site" description="Proton acceptor; specific for L-alanine" evidence="5">
    <location>
        <position position="272"/>
    </location>
</feature>
<dbReference type="InterPro" id="IPR029066">
    <property type="entry name" value="PLP-binding_barrel"/>
</dbReference>
<feature type="domain" description="Alanine racemase C-terminal" evidence="8">
    <location>
        <begin position="251"/>
        <end position="375"/>
    </location>
</feature>
<dbReference type="PROSITE" id="PS00395">
    <property type="entry name" value="ALANINE_RACEMASE"/>
    <property type="match status" value="1"/>
</dbReference>
<comment type="function">
    <text evidence="5">Catalyzes the interconversion of L-alanine and D-alanine. May also act on other amino acids.</text>
</comment>